<dbReference type="InterPro" id="IPR000629">
    <property type="entry name" value="RNA-helicase_DEAD-box_CS"/>
</dbReference>
<comment type="function">
    <text evidence="10">RNA helicase.</text>
</comment>
<dbReference type="InterPro" id="IPR025313">
    <property type="entry name" value="SPB4-like_CTE"/>
</dbReference>
<sequence length="509" mass="57634">MDDKPMKRKRQATTASSDSLLTNETFESLQLSQDTLSALKEMNFTFMTEVQARCLPHALGGRDVLGAARTGSGKTLAFLIPIVELLSKVKWPKKMGTGAIIIAPTRELVLQTHNVLSELCSHHPHSHCAVMGGSNRKVEVEKLTKGATIIVATPGRLLDHLQNTRGFLFKNLQVLVIDEADRCLDIGFEEEMHEILRILPKDRQTLLFSATQTTRVEDLIKVSFKNRPIYVGVDDKRETATVSGLEQGYLVCSGEARFQTLFTFLKRNIKKKIIVFFSSCNVVQFYSELLNFIDIPVLQLHGRQKQQKRTSTFFEFCKAQTAILLCTDVAARGLDIPAVDWIVQYDPPDEPKEYIHRVGRTARGVDGKGRALLFLLPSEKGFLYYLKEAKVPLHEYEIASSKLVNIQSQLESLVEKNYYLHKSAKEAYRSYLLAYASHHMKHIFNMESLDLKAVAKNFGLRVPPAVNLQQQQQKRPQSNRKLQKKVAKTDRLKAILEKKLASSKLYSKS</sequence>
<dbReference type="PROSITE" id="PS51195">
    <property type="entry name" value="Q_MOTIF"/>
    <property type="match status" value="1"/>
</dbReference>
<dbReference type="PANTHER" id="PTHR24031">
    <property type="entry name" value="RNA HELICASE"/>
    <property type="match status" value="1"/>
</dbReference>
<dbReference type="InterPro" id="IPR027417">
    <property type="entry name" value="P-loop_NTPase"/>
</dbReference>
<evidence type="ECO:0000256" key="5">
    <source>
        <dbReference type="ARBA" id="ARBA00022884"/>
    </source>
</evidence>
<evidence type="ECO:0000256" key="3">
    <source>
        <dbReference type="ARBA" id="ARBA00022806"/>
    </source>
</evidence>
<dbReference type="GO" id="GO:0003723">
    <property type="term" value="F:RNA binding"/>
    <property type="evidence" value="ECO:0007669"/>
    <property type="project" value="UniProtKB-UniRule"/>
</dbReference>
<keyword evidence="4 9" id="KW-0067">ATP-binding</keyword>
<organism evidence="15 16">
    <name type="scientific">Galdieria yellowstonensis</name>
    <dbReference type="NCBI Taxonomy" id="3028027"/>
    <lineage>
        <taxon>Eukaryota</taxon>
        <taxon>Rhodophyta</taxon>
        <taxon>Bangiophyceae</taxon>
        <taxon>Galdieriales</taxon>
        <taxon>Galdieriaceae</taxon>
        <taxon>Galdieria</taxon>
    </lineage>
</organism>
<dbReference type="InterPro" id="IPR014001">
    <property type="entry name" value="Helicase_ATP-bd"/>
</dbReference>
<dbReference type="Proteomes" id="UP001300502">
    <property type="component" value="Unassembled WGS sequence"/>
</dbReference>
<proteinExistence type="inferred from homology"/>
<evidence type="ECO:0000313" key="16">
    <source>
        <dbReference type="Proteomes" id="UP001300502"/>
    </source>
</evidence>
<evidence type="ECO:0000256" key="10">
    <source>
        <dbReference type="RuleBase" id="RU365068"/>
    </source>
</evidence>
<feature type="domain" description="DEAD-box RNA helicase Q" evidence="14">
    <location>
        <begin position="24"/>
        <end position="52"/>
    </location>
</feature>
<dbReference type="PROSITE" id="PS51192">
    <property type="entry name" value="HELICASE_ATP_BIND_1"/>
    <property type="match status" value="1"/>
</dbReference>
<name>A0AAV9ILS9_9RHOD</name>
<evidence type="ECO:0000259" key="13">
    <source>
        <dbReference type="PROSITE" id="PS51194"/>
    </source>
</evidence>
<dbReference type="SUPFAM" id="SSF52540">
    <property type="entry name" value="P-loop containing nucleoside triphosphate hydrolases"/>
    <property type="match status" value="2"/>
</dbReference>
<dbReference type="Pfam" id="PF00271">
    <property type="entry name" value="Helicase_C"/>
    <property type="match status" value="1"/>
</dbReference>
<dbReference type="PROSITE" id="PS51194">
    <property type="entry name" value="HELICASE_CTER"/>
    <property type="match status" value="1"/>
</dbReference>
<accession>A0AAV9ILS9</accession>
<evidence type="ECO:0000259" key="14">
    <source>
        <dbReference type="PROSITE" id="PS51195"/>
    </source>
</evidence>
<protein>
    <recommendedName>
        <fullName evidence="10">ATP-dependent RNA helicase</fullName>
        <ecNumber evidence="10">3.6.4.13</ecNumber>
    </recommendedName>
</protein>
<evidence type="ECO:0000256" key="6">
    <source>
        <dbReference type="ARBA" id="ARBA00024357"/>
    </source>
</evidence>
<comment type="domain">
    <text evidence="10">The Q motif is unique to and characteristic of the DEAD box family of RNA helicases and controls ATP binding and hydrolysis.</text>
</comment>
<keyword evidence="3 9" id="KW-0347">Helicase</keyword>
<dbReference type="Pfam" id="PF00270">
    <property type="entry name" value="DEAD"/>
    <property type="match status" value="1"/>
</dbReference>
<keyword evidence="2 9" id="KW-0378">Hydrolase</keyword>
<comment type="catalytic activity">
    <reaction evidence="7 10">
        <text>ATP + H2O = ADP + phosphate + H(+)</text>
        <dbReference type="Rhea" id="RHEA:13065"/>
        <dbReference type="ChEBI" id="CHEBI:15377"/>
        <dbReference type="ChEBI" id="CHEBI:15378"/>
        <dbReference type="ChEBI" id="CHEBI:30616"/>
        <dbReference type="ChEBI" id="CHEBI:43474"/>
        <dbReference type="ChEBI" id="CHEBI:456216"/>
        <dbReference type="EC" id="3.6.4.13"/>
    </reaction>
</comment>
<evidence type="ECO:0000313" key="15">
    <source>
        <dbReference type="EMBL" id="KAK4528427.1"/>
    </source>
</evidence>
<comment type="caution">
    <text evidence="15">The sequence shown here is derived from an EMBL/GenBank/DDBJ whole genome shotgun (WGS) entry which is preliminary data.</text>
</comment>
<evidence type="ECO:0000259" key="12">
    <source>
        <dbReference type="PROSITE" id="PS51192"/>
    </source>
</evidence>
<dbReference type="CDD" id="cd18787">
    <property type="entry name" value="SF2_C_DEAD"/>
    <property type="match status" value="1"/>
</dbReference>
<dbReference type="EMBL" id="JANCYU010000064">
    <property type="protein sequence ID" value="KAK4528427.1"/>
    <property type="molecule type" value="Genomic_DNA"/>
</dbReference>
<dbReference type="SMART" id="SM01178">
    <property type="entry name" value="DUF4217"/>
    <property type="match status" value="1"/>
</dbReference>
<dbReference type="Pfam" id="PF13959">
    <property type="entry name" value="CTE_SPB4"/>
    <property type="match status" value="1"/>
</dbReference>
<comment type="similarity">
    <text evidence="6">Belongs to the DEAD box helicase family. DDX18/HAS1 subfamily.</text>
</comment>
<feature type="short sequence motif" description="Q motif" evidence="8">
    <location>
        <begin position="24"/>
        <end position="52"/>
    </location>
</feature>
<dbReference type="SMART" id="SM00490">
    <property type="entry name" value="HELICc"/>
    <property type="match status" value="1"/>
</dbReference>
<dbReference type="GO" id="GO:0003724">
    <property type="term" value="F:RNA helicase activity"/>
    <property type="evidence" value="ECO:0007669"/>
    <property type="project" value="UniProtKB-EC"/>
</dbReference>
<feature type="compositionally biased region" description="Basic residues" evidence="11">
    <location>
        <begin position="477"/>
        <end position="486"/>
    </location>
</feature>
<dbReference type="Gene3D" id="3.40.50.300">
    <property type="entry name" value="P-loop containing nucleotide triphosphate hydrolases"/>
    <property type="match status" value="2"/>
</dbReference>
<reference evidence="15 16" key="1">
    <citation type="submission" date="2022-07" db="EMBL/GenBank/DDBJ databases">
        <title>Genome-wide signatures of adaptation to extreme environments.</title>
        <authorList>
            <person name="Cho C.H."/>
            <person name="Yoon H.S."/>
        </authorList>
    </citation>
    <scope>NUCLEOTIDE SEQUENCE [LARGE SCALE GENOMIC DNA]</scope>
    <source>
        <strain evidence="15 16">108.79 E11</strain>
    </source>
</reference>
<feature type="domain" description="Helicase ATP-binding" evidence="12">
    <location>
        <begin position="55"/>
        <end position="230"/>
    </location>
</feature>
<evidence type="ECO:0000256" key="1">
    <source>
        <dbReference type="ARBA" id="ARBA00022741"/>
    </source>
</evidence>
<dbReference type="InterPro" id="IPR044773">
    <property type="entry name" value="DDX18/Has1_DEADc"/>
</dbReference>
<keyword evidence="5 10" id="KW-0694">RNA-binding</keyword>
<dbReference type="EC" id="3.6.4.13" evidence="10"/>
<evidence type="ECO:0000256" key="11">
    <source>
        <dbReference type="SAM" id="MobiDB-lite"/>
    </source>
</evidence>
<feature type="region of interest" description="Disordered" evidence="11">
    <location>
        <begin position="468"/>
        <end position="487"/>
    </location>
</feature>
<evidence type="ECO:0000256" key="8">
    <source>
        <dbReference type="PROSITE-ProRule" id="PRU00552"/>
    </source>
</evidence>
<dbReference type="InterPro" id="IPR001650">
    <property type="entry name" value="Helicase_C-like"/>
</dbReference>
<evidence type="ECO:0000256" key="7">
    <source>
        <dbReference type="ARBA" id="ARBA00047984"/>
    </source>
</evidence>
<evidence type="ECO:0000256" key="4">
    <source>
        <dbReference type="ARBA" id="ARBA00022840"/>
    </source>
</evidence>
<evidence type="ECO:0000256" key="9">
    <source>
        <dbReference type="RuleBase" id="RU000492"/>
    </source>
</evidence>
<keyword evidence="16" id="KW-1185">Reference proteome</keyword>
<dbReference type="AlphaFoldDB" id="A0AAV9ILS9"/>
<evidence type="ECO:0000256" key="2">
    <source>
        <dbReference type="ARBA" id="ARBA00022801"/>
    </source>
</evidence>
<dbReference type="SMART" id="SM00487">
    <property type="entry name" value="DEXDc"/>
    <property type="match status" value="1"/>
</dbReference>
<dbReference type="CDD" id="cd17942">
    <property type="entry name" value="DEADc_DDX18"/>
    <property type="match status" value="1"/>
</dbReference>
<dbReference type="InterPro" id="IPR014014">
    <property type="entry name" value="RNA_helicase_DEAD_Q_motif"/>
</dbReference>
<keyword evidence="1 9" id="KW-0547">Nucleotide-binding</keyword>
<dbReference type="InterPro" id="IPR011545">
    <property type="entry name" value="DEAD/DEAH_box_helicase_dom"/>
</dbReference>
<dbReference type="GO" id="GO:0016787">
    <property type="term" value="F:hydrolase activity"/>
    <property type="evidence" value="ECO:0007669"/>
    <property type="project" value="UniProtKB-KW"/>
</dbReference>
<dbReference type="PROSITE" id="PS00039">
    <property type="entry name" value="DEAD_ATP_HELICASE"/>
    <property type="match status" value="1"/>
</dbReference>
<dbReference type="GO" id="GO:0005524">
    <property type="term" value="F:ATP binding"/>
    <property type="evidence" value="ECO:0007669"/>
    <property type="project" value="UniProtKB-UniRule"/>
</dbReference>
<feature type="domain" description="Helicase C-terminal" evidence="13">
    <location>
        <begin position="244"/>
        <end position="414"/>
    </location>
</feature>
<gene>
    <name evidence="15" type="ORF">GAYE_SCF56G6370</name>
</gene>
<dbReference type="FunFam" id="3.40.50.300:FF:000379">
    <property type="entry name" value="RNA helicase"/>
    <property type="match status" value="1"/>
</dbReference>